<keyword evidence="1" id="KW-0479">Metal-binding</keyword>
<feature type="domain" description="SWIM-type" evidence="3">
    <location>
        <begin position="157"/>
        <end position="195"/>
    </location>
</feature>
<dbReference type="EMBL" id="JAJEQR010000030">
    <property type="protein sequence ID" value="MCC2231466.1"/>
    <property type="molecule type" value="Genomic_DNA"/>
</dbReference>
<dbReference type="InterPro" id="IPR007527">
    <property type="entry name" value="Znf_SWIM"/>
</dbReference>
<organism evidence="4 5">
    <name type="scientific">Hominifimenecus microfluidus</name>
    <dbReference type="NCBI Taxonomy" id="2885348"/>
    <lineage>
        <taxon>Bacteria</taxon>
        <taxon>Bacillati</taxon>
        <taxon>Bacillota</taxon>
        <taxon>Clostridia</taxon>
        <taxon>Lachnospirales</taxon>
        <taxon>Lachnospiraceae</taxon>
        <taxon>Hominifimenecus</taxon>
    </lineage>
</organism>
<dbReference type="PROSITE" id="PS50966">
    <property type="entry name" value="ZF_SWIM"/>
    <property type="match status" value="1"/>
</dbReference>
<dbReference type="Gene3D" id="3.40.50.300">
    <property type="entry name" value="P-loop containing nucleotide triphosphate hydrolases"/>
    <property type="match status" value="2"/>
</dbReference>
<dbReference type="PANTHER" id="PTHR42957">
    <property type="entry name" value="HELICASE MJ1565-RELATED"/>
    <property type="match status" value="1"/>
</dbReference>
<keyword evidence="1" id="KW-0862">Zinc</keyword>
<evidence type="ECO:0000313" key="5">
    <source>
        <dbReference type="Proteomes" id="UP001198182"/>
    </source>
</evidence>
<evidence type="ECO:0000256" key="2">
    <source>
        <dbReference type="SAM" id="MobiDB-lite"/>
    </source>
</evidence>
<dbReference type="PANTHER" id="PTHR42957:SF1">
    <property type="entry name" value="HELICASE MJ1565-RELATED"/>
    <property type="match status" value="1"/>
</dbReference>
<proteinExistence type="predicted"/>
<keyword evidence="1" id="KW-0863">Zinc-finger</keyword>
<dbReference type="Pfam" id="PF01935">
    <property type="entry name" value="DUF87"/>
    <property type="match status" value="1"/>
</dbReference>
<dbReference type="InterPro" id="IPR002789">
    <property type="entry name" value="HerA_central"/>
</dbReference>
<dbReference type="InterPro" id="IPR027417">
    <property type="entry name" value="P-loop_NTPase"/>
</dbReference>
<feature type="compositionally biased region" description="Basic and acidic residues" evidence="2">
    <location>
        <begin position="724"/>
        <end position="737"/>
    </location>
</feature>
<feature type="compositionally biased region" description="Acidic residues" evidence="2">
    <location>
        <begin position="304"/>
        <end position="323"/>
    </location>
</feature>
<feature type="compositionally biased region" description="Acidic residues" evidence="2">
    <location>
        <begin position="234"/>
        <end position="244"/>
    </location>
</feature>
<dbReference type="InterPro" id="IPR008571">
    <property type="entry name" value="HerA-like"/>
</dbReference>
<name>A0AAE3ECF8_9FIRM</name>
<dbReference type="RefSeq" id="WP_308453985.1">
    <property type="nucleotide sequence ID" value="NZ_JAJEQR010000030.1"/>
</dbReference>
<evidence type="ECO:0000259" key="3">
    <source>
        <dbReference type="PROSITE" id="PS50966"/>
    </source>
</evidence>
<keyword evidence="4" id="KW-0238">DNA-binding</keyword>
<feature type="compositionally biased region" description="Basic and acidic residues" evidence="2">
    <location>
        <begin position="251"/>
        <end position="263"/>
    </location>
</feature>
<sequence>MKYTLSGRLWKEGCELVNSNKVKKQKQTTQADGTQLLQASVDSAFGFVHHPGAIYDAGQKTILAYTCDCWKIAEGGFCEHCAALIANAEACGDGNIQIDAYPDANRRLAQKITAKKAASKSDEKTYSGLTVKEDHILSSGNREVTGRMACAFGFYHYPVLVLDEEKIIDYHCDCYQIAENPGLCPHCAALFDYISEENADKEQDKDSKEDTIKDEGTEEKPEKDTVENKKTEEDGTETDEDSADETVTPETPEKTEDSDREDSSDANNTDHIGENDDTENTDDRSNTDTENQEDDTSEETVKDDGDEEEDDDSDTSTDPGLEGEEFHEPCSMKILLGHNPKDNSSVYWYPNDTEQLVHVNTGIIGTMGTGKTQFTKSLITQLFRQQYNNFDGRPLSMLIFDYKGDYNLSKEDFVRATRAKVLGLHNLPFNPMSLRGLKVKPQLPYHVASAFANILTKIYHLGPVQNNLLLDSIIRAYNRRGITSDPDTWNRPAPTFEDVYQIYQEGTPKQDALYSAMYALHQFEIFEKDPAKTQSLFAMLDGVTVLDLSGYDSRIQNLTVAITLELFCSQMLGSGSSRSNAKYRQLTRLILVDEADNIMSEGFPALKTIMKEGREFGVGTILSTQSLKHFGIGEEDYASYILTWIVHAVPDLKKSDVEYLLKTAPGQAEQLSQEIARLPKHHSIARVGNTDPVFMEDTPFWKIADDIMQTYLEEEESVEENEDESKKEGDSEEKQNE</sequence>
<accession>A0AAE3ECF8</accession>
<protein>
    <submittedName>
        <fullName evidence="4">Type IV secretion system DNA-binding domain-containing protein</fullName>
    </submittedName>
</protein>
<dbReference type="GO" id="GO:0003677">
    <property type="term" value="F:DNA binding"/>
    <property type="evidence" value="ECO:0007669"/>
    <property type="project" value="UniProtKB-KW"/>
</dbReference>
<feature type="region of interest" description="Disordered" evidence="2">
    <location>
        <begin position="712"/>
        <end position="737"/>
    </location>
</feature>
<dbReference type="Proteomes" id="UP001198182">
    <property type="component" value="Unassembled WGS sequence"/>
</dbReference>
<reference evidence="4" key="1">
    <citation type="submission" date="2021-10" db="EMBL/GenBank/DDBJ databases">
        <title>Anaerobic single-cell dispensing facilitates the cultivation of human gut bacteria.</title>
        <authorList>
            <person name="Afrizal A."/>
        </authorList>
    </citation>
    <scope>NUCLEOTIDE SEQUENCE</scope>
    <source>
        <strain evidence="4">CLA-AA-H215</strain>
    </source>
</reference>
<evidence type="ECO:0000256" key="1">
    <source>
        <dbReference type="PROSITE-ProRule" id="PRU00325"/>
    </source>
</evidence>
<comment type="caution">
    <text evidence="4">The sequence shown here is derived from an EMBL/GenBank/DDBJ whole genome shotgun (WGS) entry which is preliminary data.</text>
</comment>
<feature type="compositionally biased region" description="Acidic residues" evidence="2">
    <location>
        <begin position="712"/>
        <end position="723"/>
    </location>
</feature>
<evidence type="ECO:0000313" key="4">
    <source>
        <dbReference type="EMBL" id="MCC2231466.1"/>
    </source>
</evidence>
<dbReference type="SUPFAM" id="SSF52540">
    <property type="entry name" value="P-loop containing nucleoside triphosphate hydrolases"/>
    <property type="match status" value="1"/>
</dbReference>
<dbReference type="GO" id="GO:0008270">
    <property type="term" value="F:zinc ion binding"/>
    <property type="evidence" value="ECO:0007669"/>
    <property type="project" value="UniProtKB-KW"/>
</dbReference>
<feature type="region of interest" description="Disordered" evidence="2">
    <location>
        <begin position="198"/>
        <end position="325"/>
    </location>
</feature>
<keyword evidence="5" id="KW-1185">Reference proteome</keyword>
<feature type="compositionally biased region" description="Basic and acidic residues" evidence="2">
    <location>
        <begin position="198"/>
        <end position="233"/>
    </location>
</feature>
<gene>
    <name evidence="4" type="ORF">LKD81_10725</name>
</gene>
<dbReference type="AlphaFoldDB" id="A0AAE3ECF8"/>